<dbReference type="RefSeq" id="WP_147913062.1">
    <property type="nucleotide sequence ID" value="NZ_JBHUEJ010000003.1"/>
</dbReference>
<dbReference type="Proteomes" id="UP001597304">
    <property type="component" value="Unassembled WGS sequence"/>
</dbReference>
<feature type="domain" description="N-acetyltransferase" evidence="2">
    <location>
        <begin position="144"/>
        <end position="289"/>
    </location>
</feature>
<dbReference type="InterPro" id="IPR006684">
    <property type="entry name" value="YbgC/YbaW"/>
</dbReference>
<evidence type="ECO:0000259" key="2">
    <source>
        <dbReference type="PROSITE" id="PS51186"/>
    </source>
</evidence>
<keyword evidence="4" id="KW-1185">Reference proteome</keyword>
<dbReference type="EMBL" id="JBHUEJ010000003">
    <property type="protein sequence ID" value="MFD1709173.1"/>
    <property type="molecule type" value="Genomic_DNA"/>
</dbReference>
<dbReference type="InterPro" id="IPR000182">
    <property type="entry name" value="GNAT_dom"/>
</dbReference>
<dbReference type="Gene3D" id="3.10.129.10">
    <property type="entry name" value="Hotdog Thioesterase"/>
    <property type="match status" value="1"/>
</dbReference>
<evidence type="ECO:0000256" key="1">
    <source>
        <dbReference type="ARBA" id="ARBA00022801"/>
    </source>
</evidence>
<dbReference type="EC" id="3.1.2.-" evidence="3"/>
<keyword evidence="1 3" id="KW-0378">Hydrolase</keyword>
<dbReference type="InterPro" id="IPR029069">
    <property type="entry name" value="HotDog_dom_sf"/>
</dbReference>
<name>A0ABW4KNT0_9BURK</name>
<dbReference type="InterPro" id="IPR039143">
    <property type="entry name" value="GNPNAT1-like"/>
</dbReference>
<evidence type="ECO:0000313" key="3">
    <source>
        <dbReference type="EMBL" id="MFD1709173.1"/>
    </source>
</evidence>
<accession>A0ABW4KNT0</accession>
<dbReference type="PROSITE" id="PS51186">
    <property type="entry name" value="GNAT"/>
    <property type="match status" value="1"/>
</dbReference>
<organism evidence="3 4">
    <name type="scientific">Ottowia flava</name>
    <dbReference type="NCBI Taxonomy" id="2675430"/>
    <lineage>
        <taxon>Bacteria</taxon>
        <taxon>Pseudomonadati</taxon>
        <taxon>Pseudomonadota</taxon>
        <taxon>Betaproteobacteria</taxon>
        <taxon>Burkholderiales</taxon>
        <taxon>Comamonadaceae</taxon>
        <taxon>Ottowia</taxon>
    </lineage>
</organism>
<dbReference type="Pfam" id="PF13673">
    <property type="entry name" value="Acetyltransf_10"/>
    <property type="match status" value="1"/>
</dbReference>
<proteinExistence type="predicted"/>
<dbReference type="Pfam" id="PF13279">
    <property type="entry name" value="4HBT_2"/>
    <property type="match status" value="1"/>
</dbReference>
<dbReference type="NCBIfam" id="TIGR00051">
    <property type="entry name" value="YbgC/FadM family acyl-CoA thioesterase"/>
    <property type="match status" value="1"/>
</dbReference>
<dbReference type="PANTHER" id="PTHR13355">
    <property type="entry name" value="GLUCOSAMINE 6-PHOSPHATE N-ACETYLTRANSFERASE"/>
    <property type="match status" value="1"/>
</dbReference>
<sequence length="289" mass="32134">MQPTDFRFHHHLRVRWAEVDVQKIVFNPHYLMYFDCAIADYWRALAMPYEATMQRLQGDMYLRKTAVEFNASAVMDDRLDVALRCERIGTSSMTFSGGIFRGGQLLIVGELVYVFADPATKTSQAVPAALRAWIEAYEAGRPVIRVQTGEWASLQAAASEVRTAVFIEEQGIAREDEWDEADLTAVHAVVSNPLGMPVATGRLLREGAADSGVSRIGRMAVLQPLRGGGVGRQVIGALEQVARERGDREVVLSAQRSAEGFYRRLGYVPYGEPYDDVGIRHIGMRRALA</sequence>
<dbReference type="Gene3D" id="3.40.630.30">
    <property type="match status" value="1"/>
</dbReference>
<gene>
    <name evidence="3" type="ORF">ACFSF0_01000</name>
</gene>
<dbReference type="SUPFAM" id="SSF54637">
    <property type="entry name" value="Thioesterase/thiol ester dehydrase-isomerase"/>
    <property type="match status" value="1"/>
</dbReference>
<evidence type="ECO:0000313" key="4">
    <source>
        <dbReference type="Proteomes" id="UP001597304"/>
    </source>
</evidence>
<dbReference type="CDD" id="cd00586">
    <property type="entry name" value="4HBT"/>
    <property type="match status" value="1"/>
</dbReference>
<dbReference type="SUPFAM" id="SSF55729">
    <property type="entry name" value="Acyl-CoA N-acyltransferases (Nat)"/>
    <property type="match status" value="1"/>
</dbReference>
<comment type="caution">
    <text evidence="3">The sequence shown here is derived from an EMBL/GenBank/DDBJ whole genome shotgun (WGS) entry which is preliminary data.</text>
</comment>
<dbReference type="CDD" id="cd04301">
    <property type="entry name" value="NAT_SF"/>
    <property type="match status" value="1"/>
</dbReference>
<dbReference type="GO" id="GO:0016787">
    <property type="term" value="F:hydrolase activity"/>
    <property type="evidence" value="ECO:0007669"/>
    <property type="project" value="UniProtKB-KW"/>
</dbReference>
<protein>
    <submittedName>
        <fullName evidence="3">YbgC/FadM family acyl-CoA thioesterase</fullName>
        <ecNumber evidence="3">3.1.2.-</ecNumber>
    </submittedName>
</protein>
<reference evidence="4" key="1">
    <citation type="journal article" date="2019" name="Int. J. Syst. Evol. Microbiol.">
        <title>The Global Catalogue of Microorganisms (GCM) 10K type strain sequencing project: providing services to taxonomists for standard genome sequencing and annotation.</title>
        <authorList>
            <consortium name="The Broad Institute Genomics Platform"/>
            <consortium name="The Broad Institute Genome Sequencing Center for Infectious Disease"/>
            <person name="Wu L."/>
            <person name="Ma J."/>
        </authorList>
    </citation>
    <scope>NUCLEOTIDE SEQUENCE [LARGE SCALE GENOMIC DNA]</scope>
    <source>
        <strain evidence="4">LMG 29247</strain>
    </source>
</reference>
<dbReference type="InterPro" id="IPR016181">
    <property type="entry name" value="Acyl_CoA_acyltransferase"/>
</dbReference>
<dbReference type="PANTHER" id="PTHR13355:SF11">
    <property type="entry name" value="GLUCOSAMINE 6-PHOSPHATE N-ACETYLTRANSFERASE"/>
    <property type="match status" value="1"/>
</dbReference>